<comment type="caution">
    <text evidence="21">The sequence shown here is derived from an EMBL/GenBank/DDBJ whole genome shotgun (WGS) entry which is preliminary data.</text>
</comment>
<keyword evidence="7 17" id="KW-0812">Transmembrane</keyword>
<evidence type="ECO:0000256" key="13">
    <source>
        <dbReference type="ARBA" id="ARBA00048931"/>
    </source>
</evidence>
<feature type="transmembrane region" description="Helical" evidence="17">
    <location>
        <begin position="345"/>
        <end position="363"/>
    </location>
</feature>
<dbReference type="GO" id="GO:0015771">
    <property type="term" value="P:trehalose transport"/>
    <property type="evidence" value="ECO:0007669"/>
    <property type="project" value="TreeGrafter"/>
</dbReference>
<dbReference type="GO" id="GO:0090589">
    <property type="term" value="F:protein-phosphocysteine-trehalose phosphotransferase system transporter activity"/>
    <property type="evidence" value="ECO:0007669"/>
    <property type="project" value="TreeGrafter"/>
</dbReference>
<dbReference type="InterPro" id="IPR001996">
    <property type="entry name" value="PTS_IIB_1"/>
</dbReference>
<dbReference type="Pfam" id="PF02378">
    <property type="entry name" value="PTS_EIIC"/>
    <property type="match status" value="1"/>
</dbReference>
<dbReference type="InterPro" id="IPR036878">
    <property type="entry name" value="Glu_permease_IIB"/>
</dbReference>
<feature type="transmembrane region" description="Helical" evidence="17">
    <location>
        <begin position="150"/>
        <end position="169"/>
    </location>
</feature>
<proteinExistence type="predicted"/>
<feature type="domain" description="PTS EIIB type-1" evidence="19">
    <location>
        <begin position="4"/>
        <end position="86"/>
    </location>
</feature>
<keyword evidence="3" id="KW-1003">Cell membrane</keyword>
<keyword evidence="8" id="KW-0418">Kinase</keyword>
<dbReference type="RefSeq" id="WP_138131150.1">
    <property type="nucleotide sequence ID" value="NZ_VBWO01000008.1"/>
</dbReference>
<feature type="transmembrane region" description="Helical" evidence="17">
    <location>
        <begin position="306"/>
        <end position="333"/>
    </location>
</feature>
<dbReference type="InterPro" id="IPR001127">
    <property type="entry name" value="PTS_EIIA_1_perm"/>
</dbReference>
<dbReference type="InterPro" id="IPR018113">
    <property type="entry name" value="PTrfase_EIIB_Cys"/>
</dbReference>
<name>A0A5R8LNT0_LACZE</name>
<dbReference type="NCBIfam" id="TIGR01995">
    <property type="entry name" value="PTS-II-ABC-beta"/>
    <property type="match status" value="1"/>
</dbReference>
<keyword evidence="5" id="KW-0808">Transferase</keyword>
<evidence type="ECO:0000256" key="14">
    <source>
        <dbReference type="ARBA" id="ARBA00074554"/>
    </source>
</evidence>
<dbReference type="InterPro" id="IPR003352">
    <property type="entry name" value="PTS_EIIC"/>
</dbReference>
<feature type="domain" description="PTS EIIA type-1" evidence="18">
    <location>
        <begin position="510"/>
        <end position="615"/>
    </location>
</feature>
<evidence type="ECO:0000259" key="18">
    <source>
        <dbReference type="PROSITE" id="PS51093"/>
    </source>
</evidence>
<dbReference type="AlphaFoldDB" id="A0A5R8LNT0"/>
<dbReference type="Proteomes" id="UP000309885">
    <property type="component" value="Unassembled WGS sequence"/>
</dbReference>
<keyword evidence="2" id="KW-0813">Transport</keyword>
<evidence type="ECO:0000256" key="5">
    <source>
        <dbReference type="ARBA" id="ARBA00022679"/>
    </source>
</evidence>
<dbReference type="InterPro" id="IPR050558">
    <property type="entry name" value="PTS_Sugar-Specific_Components"/>
</dbReference>
<dbReference type="InterPro" id="IPR011055">
    <property type="entry name" value="Dup_hybrid_motif"/>
</dbReference>
<evidence type="ECO:0000256" key="12">
    <source>
        <dbReference type="ARBA" id="ARBA00045139"/>
    </source>
</evidence>
<comment type="function">
    <text evidence="12">The phosphoenolpyruvate-dependent sugar phosphotransferase system (sugar PTS), a major carbohydrate active transport system, catalyzes the phosphorylation of incoming sugar substrates concomitantly with their translocation across the cell membrane. This system is involved in sucrose transport.</text>
</comment>
<protein>
    <recommendedName>
        <fullName evidence="14">PTS system sucrose-specific EIIBCA component</fullName>
        <ecNumber evidence="11">2.7.1.211</ecNumber>
    </recommendedName>
    <alternativeName>
        <fullName evidence="15">EIIBCA-Scr</fullName>
    </alternativeName>
</protein>
<evidence type="ECO:0000313" key="21">
    <source>
        <dbReference type="EMBL" id="TLF38845.1"/>
    </source>
</evidence>
<dbReference type="PROSITE" id="PS00371">
    <property type="entry name" value="PTS_EIIA_TYPE_1_HIS"/>
    <property type="match status" value="1"/>
</dbReference>
<keyword evidence="4" id="KW-0762">Sugar transport</keyword>
<keyword evidence="9 17" id="KW-1133">Transmembrane helix</keyword>
<feature type="transmembrane region" description="Helical" evidence="17">
    <location>
        <begin position="219"/>
        <end position="247"/>
    </location>
</feature>
<dbReference type="GO" id="GO:0005886">
    <property type="term" value="C:plasma membrane"/>
    <property type="evidence" value="ECO:0007669"/>
    <property type="project" value="UniProtKB-SubCell"/>
</dbReference>
<evidence type="ECO:0000256" key="4">
    <source>
        <dbReference type="ARBA" id="ARBA00022597"/>
    </source>
</evidence>
<dbReference type="Pfam" id="PF00358">
    <property type="entry name" value="PTS_EIIA_1"/>
    <property type="match status" value="1"/>
</dbReference>
<keyword evidence="6" id="KW-0598">Phosphotransferase system</keyword>
<feature type="transmembrane region" description="Helical" evidence="17">
    <location>
        <begin position="181"/>
        <end position="199"/>
    </location>
</feature>
<feature type="transmembrane region" description="Helical" evidence="17">
    <location>
        <begin position="446"/>
        <end position="467"/>
    </location>
</feature>
<evidence type="ECO:0000256" key="1">
    <source>
        <dbReference type="ARBA" id="ARBA00004651"/>
    </source>
</evidence>
<dbReference type="PANTHER" id="PTHR30175:SF1">
    <property type="entry name" value="PTS SYSTEM ARBUTIN-, CELLOBIOSE-, AND SALICIN-SPECIFIC EIIBC COMPONENT-RELATED"/>
    <property type="match status" value="1"/>
</dbReference>
<dbReference type="PROSITE" id="PS51103">
    <property type="entry name" value="PTS_EIIC_TYPE_1"/>
    <property type="match status" value="1"/>
</dbReference>
<dbReference type="Gene3D" id="3.30.1360.60">
    <property type="entry name" value="Glucose permease domain IIB"/>
    <property type="match status" value="1"/>
</dbReference>
<dbReference type="PROSITE" id="PS51093">
    <property type="entry name" value="PTS_EIIA_TYPE_1"/>
    <property type="match status" value="1"/>
</dbReference>
<dbReference type="FunFam" id="2.70.70.10:FF:000001">
    <property type="entry name" value="PTS system glucose-specific IIA component"/>
    <property type="match status" value="1"/>
</dbReference>
<evidence type="ECO:0000313" key="22">
    <source>
        <dbReference type="Proteomes" id="UP000309885"/>
    </source>
</evidence>
<evidence type="ECO:0000256" key="10">
    <source>
        <dbReference type="ARBA" id="ARBA00023136"/>
    </source>
</evidence>
<evidence type="ECO:0000256" key="9">
    <source>
        <dbReference type="ARBA" id="ARBA00022989"/>
    </source>
</evidence>
<evidence type="ECO:0000256" key="6">
    <source>
        <dbReference type="ARBA" id="ARBA00022683"/>
    </source>
</evidence>
<comment type="catalytic activity">
    <reaction evidence="13">
        <text>N(pros)-phospho-L-histidyl-[protein](out) + sucrose = sucrose 6(G)-phosphate(in) + L-histidyl-[protein]</text>
        <dbReference type="Rhea" id="RHEA:49236"/>
        <dbReference type="Rhea" id="RHEA-COMP:9745"/>
        <dbReference type="Rhea" id="RHEA-COMP:9746"/>
        <dbReference type="ChEBI" id="CHEBI:17992"/>
        <dbReference type="ChEBI" id="CHEBI:29979"/>
        <dbReference type="ChEBI" id="CHEBI:64837"/>
        <dbReference type="ChEBI" id="CHEBI:91002"/>
        <dbReference type="EC" id="2.7.1.211"/>
    </reaction>
</comment>
<dbReference type="Pfam" id="PF00367">
    <property type="entry name" value="PTS_EIIB"/>
    <property type="match status" value="1"/>
</dbReference>
<dbReference type="GO" id="GO:0016301">
    <property type="term" value="F:kinase activity"/>
    <property type="evidence" value="ECO:0007669"/>
    <property type="project" value="UniProtKB-KW"/>
</dbReference>
<reference evidence="21 22" key="1">
    <citation type="submission" date="2019-05" db="EMBL/GenBank/DDBJ databases">
        <title>Genome-based reclassification of Lactobacillus casei as Lactobacillus casei subsp. casei. subsp.nov., description of Lactobacillus casei subsp. zeae subsp. nov., and emended description of Lactobacillus casei.</title>
        <authorList>
            <person name="Huang C.-H."/>
        </authorList>
    </citation>
    <scope>NUCLEOTIDE SEQUENCE [LARGE SCALE GENOMIC DNA]</scope>
    <source>
        <strain evidence="21 22">CRBIP24.44</strain>
    </source>
</reference>
<feature type="active site" description="Phosphocysteine intermediate; for EIIB activity" evidence="16">
    <location>
        <position position="26"/>
    </location>
</feature>
<dbReference type="CDD" id="cd00212">
    <property type="entry name" value="PTS_IIB_glc"/>
    <property type="match status" value="1"/>
</dbReference>
<dbReference type="EMBL" id="VBWO01000008">
    <property type="protein sequence ID" value="TLF38845.1"/>
    <property type="molecule type" value="Genomic_DNA"/>
</dbReference>
<dbReference type="SUPFAM" id="SSF51261">
    <property type="entry name" value="Duplicated hybrid motif"/>
    <property type="match status" value="1"/>
</dbReference>
<comment type="subcellular location">
    <subcellularLocation>
        <location evidence="1">Cell membrane</location>
        <topology evidence="1">Multi-pass membrane protein</topology>
    </subcellularLocation>
</comment>
<organism evidence="21 22">
    <name type="scientific">Lacticaseibacillus zeae</name>
    <name type="common">Lactobacillus zeae</name>
    <dbReference type="NCBI Taxonomy" id="57037"/>
    <lineage>
        <taxon>Bacteria</taxon>
        <taxon>Bacillati</taxon>
        <taxon>Bacillota</taxon>
        <taxon>Bacilli</taxon>
        <taxon>Lactobacillales</taxon>
        <taxon>Lactobacillaceae</taxon>
        <taxon>Lacticaseibacillus</taxon>
    </lineage>
</organism>
<keyword evidence="10 17" id="KW-0472">Membrane</keyword>
<dbReference type="InterPro" id="IPR013013">
    <property type="entry name" value="PTS_EIIC_1"/>
</dbReference>
<evidence type="ECO:0000256" key="15">
    <source>
        <dbReference type="ARBA" id="ARBA00081008"/>
    </source>
</evidence>
<dbReference type="GO" id="GO:0008982">
    <property type="term" value="F:protein-N(PI)-phosphohistidine-sugar phosphotransferase activity"/>
    <property type="evidence" value="ECO:0007669"/>
    <property type="project" value="InterPro"/>
</dbReference>
<dbReference type="SUPFAM" id="SSF55604">
    <property type="entry name" value="Glucose permease domain IIB"/>
    <property type="match status" value="1"/>
</dbReference>
<feature type="transmembrane region" description="Helical" evidence="17">
    <location>
        <begin position="259"/>
        <end position="286"/>
    </location>
</feature>
<dbReference type="GO" id="GO:0009401">
    <property type="term" value="P:phosphoenolpyruvate-dependent sugar phosphotransferase system"/>
    <property type="evidence" value="ECO:0007669"/>
    <property type="project" value="UniProtKB-KW"/>
</dbReference>
<feature type="transmembrane region" description="Helical" evidence="17">
    <location>
        <begin position="402"/>
        <end position="423"/>
    </location>
</feature>
<evidence type="ECO:0000256" key="17">
    <source>
        <dbReference type="SAM" id="Phobius"/>
    </source>
</evidence>
<evidence type="ECO:0000256" key="7">
    <source>
        <dbReference type="ARBA" id="ARBA00022692"/>
    </source>
</evidence>
<dbReference type="PANTHER" id="PTHR30175">
    <property type="entry name" value="PHOSPHOTRANSFERASE SYSTEM TRANSPORT PROTEIN"/>
    <property type="match status" value="1"/>
</dbReference>
<accession>A0A5R8LNT0</accession>
<feature type="transmembrane region" description="Helical" evidence="17">
    <location>
        <begin position="109"/>
        <end position="130"/>
    </location>
</feature>
<dbReference type="NCBIfam" id="TIGR00830">
    <property type="entry name" value="PTBA"/>
    <property type="match status" value="1"/>
</dbReference>
<evidence type="ECO:0000259" key="20">
    <source>
        <dbReference type="PROSITE" id="PS51103"/>
    </source>
</evidence>
<evidence type="ECO:0000256" key="2">
    <source>
        <dbReference type="ARBA" id="ARBA00022448"/>
    </source>
</evidence>
<sequence>MNDKELAMSILNGVGGKDNIKGITHCVTRLRFILSNESKANDQKLKDIDGVLDVVKQGGQYQVVIGPRVAKVYDAVVDAGQLSDTMVASGDEADTTEKDSKKQGMFSSALNLISSIFIPVLGILSGAGMIKAVMSVCSVMGWLKPTDGTYVIMNALGDTLFYFFPVAIGWSAAKKFKLPDIYGLTIGAFLIYPTLVSAATSKAMTTIFKGTIFALNYKLTFLGIPVALQNYSNTVIPIIVIIWFASYVRKWFEKIIPDVVQIVMVPFFTLLITGVLSLIIIGPIAMILQNILSDSVLWLVSLNKGIAGFALGSLWSILVMFGLHWAVIPFFAIDIGRYGFDVINPLIYAGAWAVMGSTIGTVVRNRNKKDRSFGIAAAVSSFFGVNEPALYGVLIPRKKTMVTAFIGAGLGGAIAGLSGSKLYEFGANGPLGTPCFINPKGIDMGFIELLIGGAIAFSFSLFTALAFGAKKDANAKEIDTSKFMNVKVKKSNGITSPVNGESFDLSTVKDEVFASLKLGDGIAFNSSDGKIYAPFDGIIRVAYPTGHAVGIASETDGLEVLIHVGIDTVNLKGEGFTSHVKQGMKVKQGDLLVEFDQKSIKKAGYDTTVMMVVTSTGVYQNIMPTKYGQVNTQDEIMIASRDPLSQVTTAKA</sequence>
<dbReference type="InterPro" id="IPR011297">
    <property type="entry name" value="PTS_IIABC_b_glu"/>
</dbReference>
<dbReference type="PROSITE" id="PS51098">
    <property type="entry name" value="PTS_EIIB_TYPE_1"/>
    <property type="match status" value="1"/>
</dbReference>
<evidence type="ECO:0000259" key="19">
    <source>
        <dbReference type="PROSITE" id="PS51098"/>
    </source>
</evidence>
<evidence type="ECO:0000256" key="16">
    <source>
        <dbReference type="PROSITE-ProRule" id="PRU00421"/>
    </source>
</evidence>
<feature type="domain" description="PTS EIIC type-1" evidence="20">
    <location>
        <begin position="111"/>
        <end position="481"/>
    </location>
</feature>
<dbReference type="EC" id="2.7.1.211" evidence="11"/>
<evidence type="ECO:0000256" key="11">
    <source>
        <dbReference type="ARBA" id="ARBA00044053"/>
    </source>
</evidence>
<dbReference type="FunFam" id="3.30.1360.60:FF:000001">
    <property type="entry name" value="PTS system glucose-specific IIBC component PtsG"/>
    <property type="match status" value="1"/>
</dbReference>
<evidence type="ECO:0000256" key="8">
    <source>
        <dbReference type="ARBA" id="ARBA00022777"/>
    </source>
</evidence>
<dbReference type="Gene3D" id="2.70.70.10">
    <property type="entry name" value="Glucose Permease (Domain IIA)"/>
    <property type="match status" value="1"/>
</dbReference>
<feature type="transmembrane region" description="Helical" evidence="17">
    <location>
        <begin position="375"/>
        <end position="395"/>
    </location>
</feature>
<dbReference type="PROSITE" id="PS01035">
    <property type="entry name" value="PTS_EIIB_TYPE_1_CYS"/>
    <property type="match status" value="1"/>
</dbReference>
<evidence type="ECO:0000256" key="3">
    <source>
        <dbReference type="ARBA" id="ARBA00022475"/>
    </source>
</evidence>
<gene>
    <name evidence="21" type="ORF">FEI15_09260</name>
</gene>